<name>A0A091RX76_9AVES</name>
<accession>A0A091RX76</accession>
<feature type="non-terminal residue" evidence="1">
    <location>
        <position position="1"/>
    </location>
</feature>
<dbReference type="Pfam" id="PF08991">
    <property type="entry name" value="CMC4"/>
    <property type="match status" value="1"/>
</dbReference>
<dbReference type="Proteomes" id="UP000053369">
    <property type="component" value="Unassembled WGS sequence"/>
</dbReference>
<dbReference type="InterPro" id="IPR009069">
    <property type="entry name" value="Cys_alpha_HP_mot_SF"/>
</dbReference>
<sequence>ANNYMESKCEAMLQEMRKCCARYPKGRSICCSGFEKEEREREKLKATS</sequence>
<evidence type="ECO:0000313" key="2">
    <source>
        <dbReference type="Proteomes" id="UP000053369"/>
    </source>
</evidence>
<dbReference type="AlphaFoldDB" id="A0A091RX76"/>
<proteinExistence type="predicted"/>
<organism evidence="1 2">
    <name type="scientific">Mesitornis unicolor</name>
    <name type="common">brown roatelo</name>
    <dbReference type="NCBI Taxonomy" id="54374"/>
    <lineage>
        <taxon>Eukaryota</taxon>
        <taxon>Metazoa</taxon>
        <taxon>Chordata</taxon>
        <taxon>Craniata</taxon>
        <taxon>Vertebrata</taxon>
        <taxon>Euteleostomi</taxon>
        <taxon>Archelosauria</taxon>
        <taxon>Archosauria</taxon>
        <taxon>Dinosauria</taxon>
        <taxon>Saurischia</taxon>
        <taxon>Theropoda</taxon>
        <taxon>Coelurosauria</taxon>
        <taxon>Aves</taxon>
        <taxon>Neognathae</taxon>
        <taxon>Neoaves</taxon>
        <taxon>Columbimorphae</taxon>
        <taxon>Mesitornithiformes</taxon>
        <taxon>Mesitornithidae</taxon>
        <taxon>Mesitornis</taxon>
    </lineage>
</organism>
<evidence type="ECO:0000313" key="1">
    <source>
        <dbReference type="EMBL" id="KFQ33012.1"/>
    </source>
</evidence>
<dbReference type="SUPFAM" id="SSF47072">
    <property type="entry name" value="Cysteine alpha-hairpin motif"/>
    <property type="match status" value="1"/>
</dbReference>
<keyword evidence="2" id="KW-1185">Reference proteome</keyword>
<dbReference type="InterPro" id="IPR027179">
    <property type="entry name" value="CMC4"/>
</dbReference>
<gene>
    <name evidence="1" type="ORF">N332_11950</name>
</gene>
<dbReference type="Gene3D" id="1.10.287.1130">
    <property type="entry name" value="CytochromE C oxidase copper chaperone"/>
    <property type="match status" value="1"/>
</dbReference>
<reference evidence="1 2" key="1">
    <citation type="submission" date="2014-04" db="EMBL/GenBank/DDBJ databases">
        <title>Genome evolution of avian class.</title>
        <authorList>
            <person name="Zhang G."/>
            <person name="Li C."/>
        </authorList>
    </citation>
    <scope>NUCLEOTIDE SEQUENCE [LARGE SCALE GENOMIC DNA]</scope>
    <source>
        <strain evidence="1">BGI_N332</strain>
    </source>
</reference>
<dbReference type="EMBL" id="KK807299">
    <property type="protein sequence ID" value="KFQ33012.1"/>
    <property type="molecule type" value="Genomic_DNA"/>
</dbReference>
<feature type="non-terminal residue" evidence="1">
    <location>
        <position position="48"/>
    </location>
</feature>
<protein>
    <submittedName>
        <fullName evidence="1">Cx9C motif-containing protein 4</fullName>
    </submittedName>
</protein>